<name>A0ABN1T3N2_9ACTN</name>
<organism evidence="2 3">
    <name type="scientific">Streptomyces thermogriseus</name>
    <dbReference type="NCBI Taxonomy" id="75292"/>
    <lineage>
        <taxon>Bacteria</taxon>
        <taxon>Bacillati</taxon>
        <taxon>Actinomycetota</taxon>
        <taxon>Actinomycetes</taxon>
        <taxon>Kitasatosporales</taxon>
        <taxon>Streptomycetaceae</taxon>
        <taxon>Streptomyces</taxon>
    </lineage>
</organism>
<reference evidence="2 3" key="1">
    <citation type="journal article" date="2019" name="Int. J. Syst. Evol. Microbiol.">
        <title>The Global Catalogue of Microorganisms (GCM) 10K type strain sequencing project: providing services to taxonomists for standard genome sequencing and annotation.</title>
        <authorList>
            <consortium name="The Broad Institute Genomics Platform"/>
            <consortium name="The Broad Institute Genome Sequencing Center for Infectious Disease"/>
            <person name="Wu L."/>
            <person name="Ma J."/>
        </authorList>
    </citation>
    <scope>NUCLEOTIDE SEQUENCE [LARGE SCALE GENOMIC DNA]</scope>
    <source>
        <strain evidence="2 3">JCM 11269</strain>
    </source>
</reference>
<evidence type="ECO:0000313" key="2">
    <source>
        <dbReference type="EMBL" id="GAA1013693.1"/>
    </source>
</evidence>
<sequence length="122" mass="13372">MCGRAGLLLTEGGGAGGSLFDAIEAEEAVVQERVEELDSRMAELTVRLEAERERLSRLVITRETTGELLARNPTAHAWPPSPASSTSVPHLAADNDLDACWTFHTQNEHQRLHPPPTRPDTH</sequence>
<keyword evidence="3" id="KW-1185">Reference proteome</keyword>
<feature type="region of interest" description="Disordered" evidence="1">
    <location>
        <begin position="72"/>
        <end position="91"/>
    </location>
</feature>
<dbReference type="Proteomes" id="UP001501072">
    <property type="component" value="Unassembled WGS sequence"/>
</dbReference>
<accession>A0ABN1T3N2</accession>
<comment type="caution">
    <text evidence="2">The sequence shown here is derived from an EMBL/GenBank/DDBJ whole genome shotgun (WGS) entry which is preliminary data.</text>
</comment>
<dbReference type="EMBL" id="BAAAHU010000047">
    <property type="protein sequence ID" value="GAA1013693.1"/>
    <property type="molecule type" value="Genomic_DNA"/>
</dbReference>
<protein>
    <submittedName>
        <fullName evidence="2">Uncharacterized protein</fullName>
    </submittedName>
</protein>
<evidence type="ECO:0000256" key="1">
    <source>
        <dbReference type="SAM" id="MobiDB-lite"/>
    </source>
</evidence>
<proteinExistence type="predicted"/>
<evidence type="ECO:0000313" key="3">
    <source>
        <dbReference type="Proteomes" id="UP001501072"/>
    </source>
</evidence>
<gene>
    <name evidence="2" type="ORF">GCM10009564_41230</name>
</gene>